<organism evidence="1 4">
    <name type="scientific">Marinomonas gallaica</name>
    <dbReference type="NCBI Taxonomy" id="1806667"/>
    <lineage>
        <taxon>Bacteria</taxon>
        <taxon>Pseudomonadati</taxon>
        <taxon>Pseudomonadota</taxon>
        <taxon>Gammaproteobacteria</taxon>
        <taxon>Oceanospirillales</taxon>
        <taxon>Oceanospirillaceae</taxon>
        <taxon>Marinomonas</taxon>
    </lineage>
</organism>
<evidence type="ECO:0000313" key="3">
    <source>
        <dbReference type="Proteomes" id="UP000092840"/>
    </source>
</evidence>
<reference evidence="1 4" key="2">
    <citation type="submission" date="2016-06" db="EMBL/GenBank/DDBJ databases">
        <authorList>
            <person name="Kjaerup R.B."/>
            <person name="Dalgaard T.S."/>
            <person name="Juul-Madsen H.R."/>
        </authorList>
    </citation>
    <scope>NUCLEOTIDE SEQUENCE [LARGE SCALE GENOMIC DNA]</scope>
    <source>
        <strain evidence="1 4">CECT 5115</strain>
    </source>
</reference>
<dbReference type="AlphaFoldDB" id="A0A1C3JPQ3"/>
<keyword evidence="3" id="KW-1185">Reference proteome</keyword>
<dbReference type="EMBL" id="FLRB01000007">
    <property type="protein sequence ID" value="SBT20636.1"/>
    <property type="molecule type" value="Genomic_DNA"/>
</dbReference>
<evidence type="ECO:0000313" key="2">
    <source>
        <dbReference type="EMBL" id="SBT20636.1"/>
    </source>
</evidence>
<gene>
    <name evidence="1" type="ORF">MGA5115_01145</name>
    <name evidence="2" type="ORF">MGA5116_01223</name>
</gene>
<dbReference type="RefSeq" id="WP_067033271.1">
    <property type="nucleotide sequence ID" value="NZ_FLRA01000006.1"/>
</dbReference>
<dbReference type="InterPro" id="IPR021295">
    <property type="entry name" value="DUF2867"/>
</dbReference>
<reference evidence="2 3" key="1">
    <citation type="submission" date="2016-06" db="EMBL/GenBank/DDBJ databases">
        <authorList>
            <person name="Rodrigo-Torres L."/>
            <person name="Arahal D.R."/>
        </authorList>
    </citation>
    <scope>NUCLEOTIDE SEQUENCE [LARGE SCALE GENOMIC DNA]</scope>
    <source>
        <strain evidence="2 3">CECT 5116</strain>
    </source>
</reference>
<dbReference type="EMBL" id="FLRA01000006">
    <property type="protein sequence ID" value="SBT17057.1"/>
    <property type="molecule type" value="Genomic_DNA"/>
</dbReference>
<evidence type="ECO:0000313" key="1">
    <source>
        <dbReference type="EMBL" id="SBT17057.1"/>
    </source>
</evidence>
<dbReference type="Proteomes" id="UP000092871">
    <property type="component" value="Unassembled WGS sequence"/>
</dbReference>
<dbReference type="OrthoDB" id="7058586at2"/>
<evidence type="ECO:0000313" key="4">
    <source>
        <dbReference type="Proteomes" id="UP000092871"/>
    </source>
</evidence>
<protein>
    <recommendedName>
        <fullName evidence="5">DUF2867 domain-containing protein</fullName>
    </recommendedName>
</protein>
<name>A0A1C3JPQ3_9GAMM</name>
<evidence type="ECO:0008006" key="5">
    <source>
        <dbReference type="Google" id="ProtNLM"/>
    </source>
</evidence>
<sequence>MMKVIAAELPSHSALLKRVGALDFLDCYRVESVLEPRQAADIITDFPLWARSLIYVRNAITSPFGLSKNGPIAEDKVGFFPVESDSDSELIAGFNDKHLDFRVSVMSHQGHVYLATWVHPNNMAGTLYLNAILPFHIVIARNALMRVGSHCSRVRHEHLGKEKRS</sequence>
<accession>A0A1C3JPQ3</accession>
<dbReference type="Pfam" id="PF11066">
    <property type="entry name" value="DUF2867"/>
    <property type="match status" value="1"/>
</dbReference>
<proteinExistence type="predicted"/>
<dbReference type="Proteomes" id="UP000092840">
    <property type="component" value="Unassembled WGS sequence"/>
</dbReference>